<keyword evidence="1" id="KW-1133">Transmembrane helix</keyword>
<dbReference type="AlphaFoldDB" id="A0A558GC51"/>
<evidence type="ECO:0000256" key="1">
    <source>
        <dbReference type="SAM" id="Phobius"/>
    </source>
</evidence>
<proteinExistence type="predicted"/>
<accession>A0A558GC51</accession>
<keyword evidence="1" id="KW-0812">Transmembrane</keyword>
<comment type="caution">
    <text evidence="2">The sequence shown here is derived from an EMBL/GenBank/DDBJ whole genome shotgun (WGS) entry which is preliminary data.</text>
</comment>
<name>A0A558GC51_HALVO</name>
<protein>
    <submittedName>
        <fullName evidence="2">Uncharacterized protein</fullName>
    </submittedName>
</protein>
<sequence>MSCDAISSWTVFAPFVSFLPAATVAIVFVPLTVVVWLSYRGRRDATAEQYERSSDDPTAR</sequence>
<evidence type="ECO:0000313" key="3">
    <source>
        <dbReference type="Proteomes" id="UP000320212"/>
    </source>
</evidence>
<feature type="transmembrane region" description="Helical" evidence="1">
    <location>
        <begin position="12"/>
        <end position="37"/>
    </location>
</feature>
<dbReference type="Proteomes" id="UP000320212">
    <property type="component" value="Unassembled WGS sequence"/>
</dbReference>
<keyword evidence="1" id="KW-0472">Membrane</keyword>
<evidence type="ECO:0000313" key="2">
    <source>
        <dbReference type="EMBL" id="TVT95342.1"/>
    </source>
</evidence>
<reference evidence="2 3" key="1">
    <citation type="submission" date="2019-07" db="EMBL/GenBank/DDBJ databases">
        <title>Draft genome sequence of Haloferax volcanii SS0101, isolated from salt farm in Samut Sakhon, Thailand.</title>
        <authorList>
            <person name="Wanthongcharoen S."/>
            <person name="Yamprayoonswat W."/>
            <person name="Ruangsuj P."/>
            <person name="Thongpramul N."/>
            <person name="Jumpathong W."/>
            <person name="Sittihan S."/>
            <person name="Kanjanavas P."/>
            <person name="Yasawong M."/>
        </authorList>
    </citation>
    <scope>NUCLEOTIDE SEQUENCE [LARGE SCALE GENOMIC DNA]</scope>
    <source>
        <strain evidence="2 3">SS0101</strain>
    </source>
</reference>
<organism evidence="2 3">
    <name type="scientific">Haloferax volcanii</name>
    <name type="common">Halobacterium volcanii</name>
    <dbReference type="NCBI Taxonomy" id="2246"/>
    <lineage>
        <taxon>Archaea</taxon>
        <taxon>Methanobacteriati</taxon>
        <taxon>Methanobacteriota</taxon>
        <taxon>Stenosarchaea group</taxon>
        <taxon>Halobacteria</taxon>
        <taxon>Halobacteriales</taxon>
        <taxon>Haloferacaceae</taxon>
        <taxon>Haloferax</taxon>
    </lineage>
</organism>
<dbReference type="EMBL" id="VMTR01000033">
    <property type="protein sequence ID" value="TVT95342.1"/>
    <property type="molecule type" value="Genomic_DNA"/>
</dbReference>
<gene>
    <name evidence="2" type="ORF">FQA18_07070</name>
</gene>